<evidence type="ECO:0000256" key="4">
    <source>
        <dbReference type="ARBA" id="ARBA00022692"/>
    </source>
</evidence>
<reference evidence="10 11" key="1">
    <citation type="journal article" date="2018" name="Front. Microbiol.">
        <title>Prospects for Fungal Bioremediation of Acidic Radioactive Waste Sites: Characterization and Genome Sequence of Rhodotorula taiwanensis MD1149.</title>
        <authorList>
            <person name="Tkavc R."/>
            <person name="Matrosova V.Y."/>
            <person name="Grichenko O.E."/>
            <person name="Gostincar C."/>
            <person name="Volpe R.P."/>
            <person name="Klimenkova P."/>
            <person name="Gaidamakova E.K."/>
            <person name="Zhou C.E."/>
            <person name="Stewart B.J."/>
            <person name="Lyman M.G."/>
            <person name="Malfatti S.A."/>
            <person name="Rubinfeld B."/>
            <person name="Courtot M."/>
            <person name="Singh J."/>
            <person name="Dalgard C.L."/>
            <person name="Hamilton T."/>
            <person name="Frey K.G."/>
            <person name="Gunde-Cimerman N."/>
            <person name="Dugan L."/>
            <person name="Daly M.J."/>
        </authorList>
    </citation>
    <scope>NUCLEOTIDE SEQUENCE [LARGE SCALE GENOMIC DNA]</scope>
    <source>
        <strain evidence="10 11">MD1149</strain>
    </source>
</reference>
<dbReference type="GO" id="GO:0006865">
    <property type="term" value="P:amino acid transport"/>
    <property type="evidence" value="ECO:0007669"/>
    <property type="project" value="UniProtKB-KW"/>
</dbReference>
<keyword evidence="8" id="KW-0926">Vacuole</keyword>
<dbReference type="PANTHER" id="PTHR10981">
    <property type="entry name" value="BATTENIN"/>
    <property type="match status" value="1"/>
</dbReference>
<evidence type="ECO:0000256" key="6">
    <source>
        <dbReference type="ARBA" id="ARBA00022989"/>
    </source>
</evidence>
<accession>A0A2S5B0V1</accession>
<keyword evidence="11" id="KW-1185">Reference proteome</keyword>
<evidence type="ECO:0000256" key="9">
    <source>
        <dbReference type="SAM" id="MobiDB-lite"/>
    </source>
</evidence>
<feature type="transmembrane region" description="Helical" evidence="8">
    <location>
        <begin position="193"/>
        <end position="212"/>
    </location>
</feature>
<comment type="subcellular location">
    <subcellularLocation>
        <location evidence="1">Endomembrane system</location>
        <topology evidence="1">Multi-pass membrane protein</topology>
    </subcellularLocation>
    <subcellularLocation>
        <location evidence="8">Vacuole membrane</location>
        <topology evidence="8">Multi-pass membrane protein</topology>
    </subcellularLocation>
</comment>
<evidence type="ECO:0000256" key="3">
    <source>
        <dbReference type="ARBA" id="ARBA00022448"/>
    </source>
</evidence>
<comment type="caution">
    <text evidence="10">The sequence shown here is derived from an EMBL/GenBank/DDBJ whole genome shotgun (WGS) entry which is preliminary data.</text>
</comment>
<dbReference type="PRINTS" id="PR01315">
    <property type="entry name" value="BATTENIN"/>
</dbReference>
<evidence type="ECO:0000256" key="1">
    <source>
        <dbReference type="ARBA" id="ARBA00004127"/>
    </source>
</evidence>
<keyword evidence="4 8" id="KW-0812">Transmembrane</keyword>
<dbReference type="OrthoDB" id="5965864at2759"/>
<dbReference type="AlphaFoldDB" id="A0A2S5B0V1"/>
<feature type="transmembrane region" description="Helical" evidence="8">
    <location>
        <begin position="100"/>
        <end position="120"/>
    </location>
</feature>
<dbReference type="STRING" id="741276.A0A2S5B0V1"/>
<evidence type="ECO:0000256" key="8">
    <source>
        <dbReference type="RuleBase" id="RU361113"/>
    </source>
</evidence>
<protein>
    <recommendedName>
        <fullName evidence="8">Protein BTN</fullName>
    </recommendedName>
</protein>
<organism evidence="10 11">
    <name type="scientific">Rhodotorula taiwanensis</name>
    <dbReference type="NCBI Taxonomy" id="741276"/>
    <lineage>
        <taxon>Eukaryota</taxon>
        <taxon>Fungi</taxon>
        <taxon>Dikarya</taxon>
        <taxon>Basidiomycota</taxon>
        <taxon>Pucciniomycotina</taxon>
        <taxon>Microbotryomycetes</taxon>
        <taxon>Sporidiobolales</taxon>
        <taxon>Sporidiobolaceae</taxon>
        <taxon>Rhodotorula</taxon>
    </lineage>
</organism>
<dbReference type="Proteomes" id="UP000237144">
    <property type="component" value="Unassembled WGS sequence"/>
</dbReference>
<evidence type="ECO:0000313" key="11">
    <source>
        <dbReference type="Proteomes" id="UP000237144"/>
    </source>
</evidence>
<dbReference type="GO" id="GO:0012505">
    <property type="term" value="C:endomembrane system"/>
    <property type="evidence" value="ECO:0007669"/>
    <property type="project" value="UniProtKB-SubCell"/>
</dbReference>
<dbReference type="EMBL" id="PJQD01000118">
    <property type="protein sequence ID" value="POY70414.1"/>
    <property type="molecule type" value="Genomic_DNA"/>
</dbReference>
<keyword evidence="5" id="KW-0029">Amino-acid transport</keyword>
<feature type="transmembrane region" description="Helical" evidence="8">
    <location>
        <begin position="164"/>
        <end position="186"/>
    </location>
</feature>
<feature type="transmembrane region" description="Helical" evidence="8">
    <location>
        <begin position="388"/>
        <end position="411"/>
    </location>
</feature>
<dbReference type="GO" id="GO:0005774">
    <property type="term" value="C:vacuolar membrane"/>
    <property type="evidence" value="ECO:0007669"/>
    <property type="project" value="UniProtKB-SubCell"/>
</dbReference>
<dbReference type="PANTHER" id="PTHR10981:SF0">
    <property type="entry name" value="BATTENIN"/>
    <property type="match status" value="1"/>
</dbReference>
<comment type="similarity">
    <text evidence="2 8">Belongs to the battenin family.</text>
</comment>
<evidence type="ECO:0000313" key="10">
    <source>
        <dbReference type="EMBL" id="POY70414.1"/>
    </source>
</evidence>
<feature type="transmembrane region" description="Helical" evidence="8">
    <location>
        <begin position="312"/>
        <end position="331"/>
    </location>
</feature>
<sequence length="521" mass="56036">MQYPPSTTMRPPTTRLLSPGMAKDLLPRNVRVRFCSGFFLLGTLNNIIYVVILSAALDLVDQASTPKGIILLVNITPALLVKIGWPYFVPGAPRYGRRVAWCSLLSFIGILIVAMSGSLLPRLCGIAIASFSSGLGEMTYLQKSTLYGSLSPPGRDEEDYGGTAVGWFSSGTGAAGIGGAGLWWIVRGLGVREGLLICSVLPVCMAASHFLLLPHLSVFAALTQPSIPSGGTSTARYDALASSDREASAGNASEEEERGALLHDAEETAEEEGAADEEALEHQLDAKLPSLTTREKIELAKSLVKRYMVPLFFVYLAEYTINSGVAPTLLYKVPTKQSAPVLALVIKNLRDYYPLWQLLYQTFVFISRSSLSILHLPPLPLALLPLPTILQVVILAITTCEAATSFLVALFGEHGATWCTALLVCCEGLCGGAAYVNAFHRLATEEGEDEGSDGEERLHSGSDGFGAKSKARKDQEKEFQISSVGYADTLGITCASFLSTALEPLLCRTQVARGRTYCREL</sequence>
<feature type="transmembrane region" description="Helical" evidence="8">
    <location>
        <begin position="352"/>
        <end position="376"/>
    </location>
</feature>
<dbReference type="Pfam" id="PF02487">
    <property type="entry name" value="CLN3"/>
    <property type="match status" value="1"/>
</dbReference>
<feature type="transmembrane region" description="Helical" evidence="8">
    <location>
        <begin position="69"/>
        <end position="88"/>
    </location>
</feature>
<evidence type="ECO:0000256" key="2">
    <source>
        <dbReference type="ARBA" id="ARBA00007467"/>
    </source>
</evidence>
<feature type="transmembrane region" description="Helical" evidence="8">
    <location>
        <begin position="38"/>
        <end position="57"/>
    </location>
</feature>
<dbReference type="GO" id="GO:0051453">
    <property type="term" value="P:regulation of intracellular pH"/>
    <property type="evidence" value="ECO:0007669"/>
    <property type="project" value="TreeGrafter"/>
</dbReference>
<keyword evidence="6 8" id="KW-1133">Transmembrane helix</keyword>
<dbReference type="InterPro" id="IPR003492">
    <property type="entry name" value="Battenin_disease_Cln3"/>
</dbReference>
<dbReference type="InterPro" id="IPR036259">
    <property type="entry name" value="MFS_trans_sf"/>
</dbReference>
<proteinExistence type="inferred from homology"/>
<feature type="region of interest" description="Disordered" evidence="9">
    <location>
        <begin position="447"/>
        <end position="471"/>
    </location>
</feature>
<gene>
    <name evidence="10" type="ORF">BMF94_6589</name>
</gene>
<keyword evidence="7 8" id="KW-0472">Membrane</keyword>
<name>A0A2S5B0V1_9BASI</name>
<dbReference type="SUPFAM" id="SSF103473">
    <property type="entry name" value="MFS general substrate transporter"/>
    <property type="match status" value="1"/>
</dbReference>
<evidence type="ECO:0000256" key="5">
    <source>
        <dbReference type="ARBA" id="ARBA00022970"/>
    </source>
</evidence>
<keyword evidence="3" id="KW-0813">Transport</keyword>
<evidence type="ECO:0000256" key="7">
    <source>
        <dbReference type="ARBA" id="ARBA00023136"/>
    </source>
</evidence>